<feature type="compositionally biased region" description="Basic and acidic residues" evidence="1">
    <location>
        <begin position="80"/>
        <end position="111"/>
    </location>
</feature>
<evidence type="ECO:0000313" key="3">
    <source>
        <dbReference type="Proteomes" id="UP001489902"/>
    </source>
</evidence>
<feature type="compositionally biased region" description="Basic residues" evidence="1">
    <location>
        <begin position="232"/>
        <end position="241"/>
    </location>
</feature>
<dbReference type="Proteomes" id="UP001489902">
    <property type="component" value="Chromosome 6"/>
</dbReference>
<dbReference type="EMBL" id="CP151265">
    <property type="protein sequence ID" value="WZH48658.1"/>
    <property type="molecule type" value="Genomic_DNA"/>
</dbReference>
<name>A0ABZ2X6N4_9HYPO</name>
<gene>
    <name evidence="2" type="ORF">QYS62_009838</name>
</gene>
<feature type="region of interest" description="Disordered" evidence="1">
    <location>
        <begin position="1"/>
        <end position="320"/>
    </location>
</feature>
<sequence>MASYRPPRQQARPYRYDDEFQGPEPGRSSDPYDERDAPQPRRVRREPAMEAPSGSPPRRYKSERSRRPRSSSRPTYPDMMDDRVPDPRSRPRRYEADRRGRSAGPDRHSRDLSPPPFGPPPDSPRRKARSARPDRDSHRGEREYRTSSREPRPGRERDIPIRSKRGSRPDRDHRSDREAPSSNPYDREPYGRGAPVRTHPDESREQRRPKTWAPDPDSSRRNGKSVPPSPRSRSRGKGRRSRYAETDSDSDDDHYAAGAAGVGAAGAAAAAGRRRPSSQTRDRRGRPSGQSPTRGRPPTTQKARGPQTGRRNSMPATTKARAAAWWQNPLVQAGARTAFTAGAQAAMKSGHESGPWLGPKGAKVATAALGAALVDGFMGQKHPDSTRQKIMRQGVDLAAAQTTKIPERHGRSRSPIARRKMPFNIDKGQLQNLTRRGRTLSEAVIRAITEHGFGDNLLLELTQGYSLQFDTDRAAPSEFNNSLKSFLLQEQCPPSKHVFVEIWNTYGINGGIPPYQNYVHETGSDIICAFNYLNHDTA</sequence>
<accession>A0ABZ2X6N4</accession>
<feature type="compositionally biased region" description="Polar residues" evidence="1">
    <location>
        <begin position="288"/>
        <end position="302"/>
    </location>
</feature>
<feature type="compositionally biased region" description="Basic and acidic residues" evidence="1">
    <location>
        <begin position="198"/>
        <end position="208"/>
    </location>
</feature>
<proteinExistence type="predicted"/>
<evidence type="ECO:0000313" key="2">
    <source>
        <dbReference type="EMBL" id="WZH48658.1"/>
    </source>
</evidence>
<organism evidence="2 3">
    <name type="scientific">Fusarium acuminatum</name>
    <dbReference type="NCBI Taxonomy" id="5515"/>
    <lineage>
        <taxon>Eukaryota</taxon>
        <taxon>Fungi</taxon>
        <taxon>Dikarya</taxon>
        <taxon>Ascomycota</taxon>
        <taxon>Pezizomycotina</taxon>
        <taxon>Sordariomycetes</taxon>
        <taxon>Hypocreomycetidae</taxon>
        <taxon>Hypocreales</taxon>
        <taxon>Nectriaceae</taxon>
        <taxon>Fusarium</taxon>
        <taxon>Fusarium tricinctum species complex</taxon>
    </lineage>
</organism>
<feature type="compositionally biased region" description="Low complexity" evidence="1">
    <location>
        <begin position="1"/>
        <end position="13"/>
    </location>
</feature>
<feature type="compositionally biased region" description="Pro residues" evidence="1">
    <location>
        <begin position="113"/>
        <end position="122"/>
    </location>
</feature>
<keyword evidence="3" id="KW-1185">Reference proteome</keyword>
<reference evidence="2 3" key="1">
    <citation type="submission" date="2024-04" db="EMBL/GenBank/DDBJ databases">
        <title>Complete genome sequence of Fusarium acuminatum.</title>
        <authorList>
            <person name="Lan B."/>
        </authorList>
    </citation>
    <scope>NUCLEOTIDE SEQUENCE [LARGE SCALE GENOMIC DNA]</scope>
    <source>
        <strain evidence="2">1A</strain>
    </source>
</reference>
<feature type="compositionally biased region" description="Basic and acidic residues" evidence="1">
    <location>
        <begin position="131"/>
        <end position="190"/>
    </location>
</feature>
<evidence type="ECO:0000256" key="1">
    <source>
        <dbReference type="SAM" id="MobiDB-lite"/>
    </source>
</evidence>
<protein>
    <submittedName>
        <fullName evidence="2">Uncharacterized protein</fullName>
    </submittedName>
</protein>
<feature type="compositionally biased region" description="Basic and acidic residues" evidence="1">
    <location>
        <begin position="30"/>
        <end position="39"/>
    </location>
</feature>